<sequence>MSHIQEIELPDGTVITARVGTPESYGGDDQDVGFLDVARSKVEDLGELITGVGSSVLRAARAAGPDEAAVTFGVEITAKEGLAMAVLARGEAKASLEVTLTWQFDKQRARDAAAADRHLPGGAEPLTGIHARGGARPPTSNFEPRDDPATHD</sequence>
<proteinExistence type="predicted"/>
<feature type="region of interest" description="Disordered" evidence="1">
    <location>
        <begin position="110"/>
        <end position="152"/>
    </location>
</feature>
<feature type="domain" description="Trypsin-co-occurring" evidence="2">
    <location>
        <begin position="7"/>
        <end position="104"/>
    </location>
</feature>
<protein>
    <submittedName>
        <fullName evidence="3">CU044_2847 family protein</fullName>
    </submittedName>
</protein>
<reference evidence="3" key="1">
    <citation type="submission" date="2024-07" db="EMBL/GenBank/DDBJ databases">
        <authorList>
            <person name="Yu S.T."/>
        </authorList>
    </citation>
    <scope>NUCLEOTIDE SEQUENCE</scope>
    <source>
        <strain evidence="3">R21</strain>
    </source>
</reference>
<accession>A0AB39P8M3</accession>
<dbReference type="RefSeq" id="WP_369233410.1">
    <property type="nucleotide sequence ID" value="NZ_CP163435.1"/>
</dbReference>
<evidence type="ECO:0000259" key="2">
    <source>
        <dbReference type="Pfam" id="PF19493"/>
    </source>
</evidence>
<dbReference type="EMBL" id="CP163435">
    <property type="protein sequence ID" value="XDQ26120.1"/>
    <property type="molecule type" value="Genomic_DNA"/>
</dbReference>
<organism evidence="3">
    <name type="scientific">Streptomyces sp. R21</name>
    <dbReference type="NCBI Taxonomy" id="3238627"/>
    <lineage>
        <taxon>Bacteria</taxon>
        <taxon>Bacillati</taxon>
        <taxon>Actinomycetota</taxon>
        <taxon>Actinomycetes</taxon>
        <taxon>Kitasatosporales</taxon>
        <taxon>Streptomycetaceae</taxon>
        <taxon>Streptomyces</taxon>
    </lineage>
</organism>
<dbReference type="AlphaFoldDB" id="A0AB39P8M3"/>
<feature type="compositionally biased region" description="Basic and acidic residues" evidence="1">
    <location>
        <begin position="110"/>
        <end position="119"/>
    </location>
</feature>
<dbReference type="InterPro" id="IPR045794">
    <property type="entry name" value="Trypco1"/>
</dbReference>
<dbReference type="Pfam" id="PF19493">
    <property type="entry name" value="Trypco1"/>
    <property type="match status" value="1"/>
</dbReference>
<feature type="compositionally biased region" description="Basic and acidic residues" evidence="1">
    <location>
        <begin position="143"/>
        <end position="152"/>
    </location>
</feature>
<gene>
    <name evidence="3" type="ORF">AB5J56_16070</name>
</gene>
<dbReference type="NCBIfam" id="NF041216">
    <property type="entry name" value="CU044_2847_fam"/>
    <property type="match status" value="1"/>
</dbReference>
<evidence type="ECO:0000256" key="1">
    <source>
        <dbReference type="SAM" id="MobiDB-lite"/>
    </source>
</evidence>
<evidence type="ECO:0000313" key="3">
    <source>
        <dbReference type="EMBL" id="XDQ26120.1"/>
    </source>
</evidence>
<name>A0AB39P8M3_9ACTN</name>